<proteinExistence type="predicted"/>
<sequence length="79" mass="9642">MIVHLRKWLERLKFLLLFLLLTYLFSHVFQALSAWMEPNDPYRKPNGHAVKAFQEQEAQHAVEDMTVMERLRLFYWYGE</sequence>
<protein>
    <recommendedName>
        <fullName evidence="3">DUF4227 family protein</fullName>
    </recommendedName>
</protein>
<gene>
    <name evidence="1" type="ORF">XYCOK13_22320</name>
</gene>
<evidence type="ECO:0000313" key="2">
    <source>
        <dbReference type="Proteomes" id="UP000677918"/>
    </source>
</evidence>
<dbReference type="AlphaFoldDB" id="A0A8J4H6J2"/>
<evidence type="ECO:0008006" key="3">
    <source>
        <dbReference type="Google" id="ProtNLM"/>
    </source>
</evidence>
<dbReference type="EMBL" id="BOVK01000027">
    <property type="protein sequence ID" value="GIQ69408.1"/>
    <property type="molecule type" value="Genomic_DNA"/>
</dbReference>
<reference evidence="1" key="1">
    <citation type="submission" date="2021-04" db="EMBL/GenBank/DDBJ databases">
        <title>Draft genome sequence of Xylanibacillus composti strain K13.</title>
        <authorList>
            <person name="Uke A."/>
            <person name="Chhe C."/>
            <person name="Baramee S."/>
            <person name="Kosugi A."/>
        </authorList>
    </citation>
    <scope>NUCLEOTIDE SEQUENCE</scope>
    <source>
        <strain evidence="1">K13</strain>
    </source>
</reference>
<dbReference type="RefSeq" id="WP_213412205.1">
    <property type="nucleotide sequence ID" value="NZ_BOVK01000027.1"/>
</dbReference>
<accession>A0A8J4H6J2</accession>
<evidence type="ECO:0000313" key="1">
    <source>
        <dbReference type="EMBL" id="GIQ69408.1"/>
    </source>
</evidence>
<keyword evidence="2" id="KW-1185">Reference proteome</keyword>
<name>A0A8J4H6J2_9BACL</name>
<comment type="caution">
    <text evidence="1">The sequence shown here is derived from an EMBL/GenBank/DDBJ whole genome shotgun (WGS) entry which is preliminary data.</text>
</comment>
<dbReference type="Pfam" id="PF14004">
    <property type="entry name" value="DUF4227"/>
    <property type="match status" value="1"/>
</dbReference>
<organism evidence="1 2">
    <name type="scientific">Xylanibacillus composti</name>
    <dbReference type="NCBI Taxonomy" id="1572762"/>
    <lineage>
        <taxon>Bacteria</taxon>
        <taxon>Bacillati</taxon>
        <taxon>Bacillota</taxon>
        <taxon>Bacilli</taxon>
        <taxon>Bacillales</taxon>
        <taxon>Paenibacillaceae</taxon>
        <taxon>Xylanibacillus</taxon>
    </lineage>
</organism>
<dbReference type="Proteomes" id="UP000677918">
    <property type="component" value="Unassembled WGS sequence"/>
</dbReference>
<dbReference type="InterPro" id="IPR025321">
    <property type="entry name" value="DUF4227"/>
</dbReference>